<dbReference type="EMBL" id="KN125597">
    <property type="protein sequence ID" value="KFU83499.1"/>
    <property type="molecule type" value="Genomic_DNA"/>
</dbReference>
<feature type="non-terminal residue" evidence="8">
    <location>
        <position position="239"/>
    </location>
</feature>
<name>A0A093DDM7_CHAPE</name>
<keyword evidence="6" id="KW-0812">Transmembrane</keyword>
<gene>
    <name evidence="8" type="ORF">M959_03626</name>
</gene>
<feature type="compositionally biased region" description="Polar residues" evidence="5">
    <location>
        <begin position="182"/>
        <end position="201"/>
    </location>
</feature>
<feature type="non-terminal residue" evidence="8">
    <location>
        <position position="1"/>
    </location>
</feature>
<sequence length="239" mass="25924">AQTNPAFQLWQPQDKVSVVVGGTLTLTCTTSGAGPAGPTKWLKGLGSENETIYDQNSPPPPRVTRIEPWSNTDFSIHIGNVHPEDAGTYYCIKFRKVLGRGDEVFQQGKGTEVSLHDVALVPSTVAVIVVLCLLLLLSLFIAFYMYRRKHQGQAENQSLDGSAATGSFLPVPLQCCAGTPSTPSKVLDAETSQLPSQQSSKEPQEIHYAELQPLPKAPRRSKRPVRASPEYASVRVAAK</sequence>
<dbReference type="InterPro" id="IPR013783">
    <property type="entry name" value="Ig-like_fold"/>
</dbReference>
<dbReference type="InterPro" id="IPR007110">
    <property type="entry name" value="Ig-like_dom"/>
</dbReference>
<feature type="domain" description="Ig-like" evidence="7">
    <location>
        <begin position="5"/>
        <end position="91"/>
    </location>
</feature>
<dbReference type="InterPro" id="IPR013106">
    <property type="entry name" value="Ig_V-set"/>
</dbReference>
<feature type="transmembrane region" description="Helical" evidence="6">
    <location>
        <begin position="125"/>
        <end position="146"/>
    </location>
</feature>
<dbReference type="InterPro" id="IPR036179">
    <property type="entry name" value="Ig-like_dom_sf"/>
</dbReference>
<proteinExistence type="predicted"/>
<dbReference type="InterPro" id="IPR003599">
    <property type="entry name" value="Ig_sub"/>
</dbReference>
<dbReference type="PANTHER" id="PTHR19971">
    <property type="entry name" value="SIGNAL-REGULATORY PROTEIN BETA"/>
    <property type="match status" value="1"/>
</dbReference>
<evidence type="ECO:0000256" key="1">
    <source>
        <dbReference type="ARBA" id="ARBA00022729"/>
    </source>
</evidence>
<keyword evidence="8" id="KW-0675">Receptor</keyword>
<keyword evidence="2" id="KW-1015">Disulfide bond</keyword>
<evidence type="ECO:0000256" key="5">
    <source>
        <dbReference type="SAM" id="MobiDB-lite"/>
    </source>
</evidence>
<dbReference type="AlphaFoldDB" id="A0A093DDM7"/>
<feature type="region of interest" description="Disordered" evidence="5">
    <location>
        <begin position="182"/>
        <end position="239"/>
    </location>
</feature>
<keyword evidence="6" id="KW-0472">Membrane</keyword>
<dbReference type="SMART" id="SM00406">
    <property type="entry name" value="IGv"/>
    <property type="match status" value="1"/>
</dbReference>
<evidence type="ECO:0000313" key="9">
    <source>
        <dbReference type="Proteomes" id="UP000031515"/>
    </source>
</evidence>
<evidence type="ECO:0000313" key="8">
    <source>
        <dbReference type="EMBL" id="KFU83499.1"/>
    </source>
</evidence>
<dbReference type="InterPro" id="IPR051755">
    <property type="entry name" value="Ig-like_CS_Receptor"/>
</dbReference>
<dbReference type="PROSITE" id="PS50835">
    <property type="entry name" value="IG_LIKE"/>
    <property type="match status" value="1"/>
</dbReference>
<keyword evidence="4" id="KW-0393">Immunoglobulin domain</keyword>
<keyword evidence="1" id="KW-0732">Signal</keyword>
<keyword evidence="9" id="KW-1185">Reference proteome</keyword>
<evidence type="ECO:0000256" key="4">
    <source>
        <dbReference type="ARBA" id="ARBA00023319"/>
    </source>
</evidence>
<evidence type="ECO:0000256" key="2">
    <source>
        <dbReference type="ARBA" id="ARBA00023157"/>
    </source>
</evidence>
<dbReference type="SUPFAM" id="SSF48726">
    <property type="entry name" value="Immunoglobulin"/>
    <property type="match status" value="1"/>
</dbReference>
<keyword evidence="6" id="KW-1133">Transmembrane helix</keyword>
<organism evidence="8 9">
    <name type="scientific">Chaetura pelagica</name>
    <name type="common">Chimney swift</name>
    <name type="synonym">Hirundo pelagica</name>
    <dbReference type="NCBI Taxonomy" id="8897"/>
    <lineage>
        <taxon>Eukaryota</taxon>
        <taxon>Metazoa</taxon>
        <taxon>Chordata</taxon>
        <taxon>Craniata</taxon>
        <taxon>Vertebrata</taxon>
        <taxon>Euteleostomi</taxon>
        <taxon>Archelosauria</taxon>
        <taxon>Archosauria</taxon>
        <taxon>Dinosauria</taxon>
        <taxon>Saurischia</taxon>
        <taxon>Theropoda</taxon>
        <taxon>Coelurosauria</taxon>
        <taxon>Aves</taxon>
        <taxon>Neognathae</taxon>
        <taxon>Neoaves</taxon>
        <taxon>Strisores</taxon>
        <taxon>Apodiformes</taxon>
        <taxon>Apodidae</taxon>
        <taxon>Apodinae</taxon>
        <taxon>Chaetura</taxon>
    </lineage>
</organism>
<dbReference type="FunFam" id="2.60.40.10:FF:000295">
    <property type="entry name" value="Tyrosine-protein phosphatase non-receptor type substrate 1"/>
    <property type="match status" value="1"/>
</dbReference>
<reference evidence="9" key="2">
    <citation type="journal article" date="2014" name="Science">
        <title>Comparative genomics reveals insights into avian genome evolution and adaptation.</title>
        <authorList>
            <consortium name="Avian Genome Consortium"/>
            <person name="Zhang G."/>
            <person name="Li C."/>
            <person name="Li Q."/>
            <person name="Li B."/>
            <person name="Larkin D.M."/>
            <person name="Lee C."/>
            <person name="Storz J.F."/>
            <person name="Antunes A."/>
            <person name="Greenwold M.J."/>
            <person name="Meredith R.W."/>
            <person name="Odeen A."/>
            <person name="Cui J."/>
            <person name="Zhou Q."/>
            <person name="Xu L."/>
            <person name="Pan H."/>
            <person name="Wang Z."/>
            <person name="Jin L."/>
            <person name="Zhang P."/>
            <person name="Hu H."/>
            <person name="Yang W."/>
            <person name="Hu J."/>
            <person name="Xiao J."/>
            <person name="Yang Z."/>
            <person name="Liu Y."/>
            <person name="Xie Q."/>
            <person name="Yu H."/>
            <person name="Lian J."/>
            <person name="Wen P."/>
            <person name="Zhang F."/>
            <person name="Li H."/>
            <person name="Zeng Y."/>
            <person name="Xiong Z."/>
            <person name="Liu S."/>
            <person name="Zhou L."/>
            <person name="Huang Z."/>
            <person name="An N."/>
            <person name="Wang J."/>
            <person name="Zheng Q."/>
            <person name="Xiong Y."/>
            <person name="Wang G."/>
            <person name="Wang B."/>
            <person name="Wang J."/>
            <person name="Fan Y."/>
            <person name="da Fonseca R.R."/>
            <person name="Alfaro-Nunez A."/>
            <person name="Schubert M."/>
            <person name="Orlando L."/>
            <person name="Mourier T."/>
            <person name="Howard J.T."/>
            <person name="Ganapathy G."/>
            <person name="Pfenning A."/>
            <person name="Whitney O."/>
            <person name="Rivas M.V."/>
            <person name="Hara E."/>
            <person name="Smith J."/>
            <person name="Farre M."/>
            <person name="Narayan J."/>
            <person name="Slavov G."/>
            <person name="Romanov M.N."/>
            <person name="Borges R."/>
            <person name="Machado J.P."/>
            <person name="Khan I."/>
            <person name="Springer M.S."/>
            <person name="Gatesy J."/>
            <person name="Hoffmann F.G."/>
            <person name="Opazo J.C."/>
            <person name="Hastad O."/>
            <person name="Sawyer R.H."/>
            <person name="Kim H."/>
            <person name="Kim K.W."/>
            <person name="Kim H.J."/>
            <person name="Cho S."/>
            <person name="Li N."/>
            <person name="Huang Y."/>
            <person name="Bruford M.W."/>
            <person name="Zhan X."/>
            <person name="Dixon A."/>
            <person name="Bertelsen M.F."/>
            <person name="Derryberry E."/>
            <person name="Warren W."/>
            <person name="Wilson R.K."/>
            <person name="Li S."/>
            <person name="Ray D.A."/>
            <person name="Green R.E."/>
            <person name="O'Brien S.J."/>
            <person name="Griffin D."/>
            <person name="Johnson W.E."/>
            <person name="Haussler D."/>
            <person name="Ryder O.A."/>
            <person name="Willerslev E."/>
            <person name="Graves G.R."/>
            <person name="Alstrom P."/>
            <person name="Fjeldsa J."/>
            <person name="Mindell D.P."/>
            <person name="Edwards S.V."/>
            <person name="Braun E.L."/>
            <person name="Rahbek C."/>
            <person name="Burt D.W."/>
            <person name="Houde P."/>
            <person name="Zhang Y."/>
            <person name="Yang H."/>
            <person name="Wang J."/>
            <person name="Jarvis E.D."/>
            <person name="Gilbert M.T."/>
            <person name="Wang J."/>
        </authorList>
    </citation>
    <scope>NUCLEOTIDE SEQUENCE [LARGE SCALE GENOMIC DNA]</scope>
</reference>
<dbReference type="Gene3D" id="2.60.40.10">
    <property type="entry name" value="Immunoglobulins"/>
    <property type="match status" value="1"/>
</dbReference>
<keyword evidence="3" id="KW-0325">Glycoprotein</keyword>
<dbReference type="Proteomes" id="UP000031515">
    <property type="component" value="Unassembled WGS sequence"/>
</dbReference>
<protein>
    <submittedName>
        <fullName evidence="8">Tyrosine-protein phosphatase non-receptor type substrate 1</fullName>
    </submittedName>
</protein>
<dbReference type="SMART" id="SM00409">
    <property type="entry name" value="IG"/>
    <property type="match status" value="1"/>
</dbReference>
<reference evidence="8 9" key="1">
    <citation type="submission" date="2013-08" db="EMBL/GenBank/DDBJ databases">
        <title>Genome evolution of avian class.</title>
        <authorList>
            <person name="Zhang G."/>
            <person name="Li C."/>
        </authorList>
    </citation>
    <scope>NUCLEOTIDE SEQUENCE [LARGE SCALE GENOMIC DNA]</scope>
    <source>
        <strain evidence="8">M959</strain>
    </source>
</reference>
<evidence type="ECO:0000256" key="3">
    <source>
        <dbReference type="ARBA" id="ARBA00023180"/>
    </source>
</evidence>
<dbReference type="Pfam" id="PF07686">
    <property type="entry name" value="V-set"/>
    <property type="match status" value="1"/>
</dbReference>
<evidence type="ECO:0000259" key="7">
    <source>
        <dbReference type="PROSITE" id="PS50835"/>
    </source>
</evidence>
<accession>A0A093DDM7</accession>
<evidence type="ECO:0000256" key="6">
    <source>
        <dbReference type="SAM" id="Phobius"/>
    </source>
</evidence>